<feature type="transmembrane region" description="Helical" evidence="2">
    <location>
        <begin position="229"/>
        <end position="250"/>
    </location>
</feature>
<keyword evidence="2" id="KW-0472">Membrane</keyword>
<keyword evidence="4" id="KW-1185">Reference proteome</keyword>
<evidence type="ECO:0000256" key="2">
    <source>
        <dbReference type="SAM" id="Phobius"/>
    </source>
</evidence>
<dbReference type="KEGG" id="cfj:CFIO01_08799"/>
<keyword evidence="2" id="KW-1133">Transmembrane helix</keyword>
<comment type="caution">
    <text evidence="3">The sequence shown here is derived from an EMBL/GenBank/DDBJ whole genome shotgun (WGS) entry which is preliminary data.</text>
</comment>
<dbReference type="Pfam" id="PF11374">
    <property type="entry name" value="DUF3176"/>
    <property type="match status" value="1"/>
</dbReference>
<dbReference type="InterPro" id="IPR021514">
    <property type="entry name" value="DUF3176"/>
</dbReference>
<gene>
    <name evidence="3" type="ORF">CFIO01_08799</name>
</gene>
<sequence length="751" mass="82961">MYSPILPSMRGDTNASREENNDPLELFPRRPELPIEEQCGYPFQETRNMSTSDEHRAFLAPNMADISDQQSLHSTSVSEVSSPDSEEELSKQMTSKLAEKEVPNHKQPDTPLESGLSVEWIWSVWWVEMFSSVLALECISAIVIILSVYRGQPLPNWPKLISINSLIAVFTAVFKAALILPVAEGLGQLKWNWFDQSQTLGDLVLFDNASRGPWGSVLLMKRCILRPNIRGYLAGLGAFITVSALAIDAFSQATINLGSCNITTEFGIAEVSRTNNYSGNPQQRDSSLDAAPITSNQKMRKAINKGLVDPPKAGELINFTCTSRNCTFTQNGGGGFFSSLGICYSCNDITDKAVFELFTNESAAASNISTWYLPWSKNKTDERILQGEGGGTLLTMTPTPSRAYDSSSPPIYSFDILSLTSFKCDSCGPGNSPMTRKPFAAQCRIDPCVKKYQATVTDGIYTEKAEDDVQLLKRRPATLDESENENSFSLLTDSVLVDGTEKTCKEVDERSSNSVRIGFRDDGFKEIFDNSTEISHSEKLTSKSYPQECVWVVDRSSWQGMRETMTEFLSGKMTTPESESHQWVQGSVWGQQLFASGNASMSTVNNVVAGLADSMTATIRNDPYGTSEELSGNVPVNLRAATGHVIVTQTCIYVQWGYIAYPIALLALQWIFSTLVLVACSKRRRSGDGPDRAVWKSSPLALLFHGLDEDLQARSQNLETVRQMNSLANDVKVRLVPMKDSQRNGWHFAGV</sequence>
<feature type="transmembrane region" description="Helical" evidence="2">
    <location>
        <begin position="658"/>
        <end position="680"/>
    </location>
</feature>
<feature type="transmembrane region" description="Helical" evidence="2">
    <location>
        <begin position="161"/>
        <end position="183"/>
    </location>
</feature>
<dbReference type="OrthoDB" id="5242705at2759"/>
<keyword evidence="2" id="KW-0812">Transmembrane</keyword>
<organism evidence="3 4">
    <name type="scientific">Colletotrichum fioriniae PJ7</name>
    <dbReference type="NCBI Taxonomy" id="1445577"/>
    <lineage>
        <taxon>Eukaryota</taxon>
        <taxon>Fungi</taxon>
        <taxon>Dikarya</taxon>
        <taxon>Ascomycota</taxon>
        <taxon>Pezizomycotina</taxon>
        <taxon>Sordariomycetes</taxon>
        <taxon>Hypocreomycetidae</taxon>
        <taxon>Glomerellales</taxon>
        <taxon>Glomerellaceae</taxon>
        <taxon>Colletotrichum</taxon>
        <taxon>Colletotrichum acutatum species complex</taxon>
    </lineage>
</organism>
<evidence type="ECO:0000313" key="4">
    <source>
        <dbReference type="Proteomes" id="UP000020467"/>
    </source>
</evidence>
<name>A0A010RX78_9PEZI</name>
<dbReference type="eggNOG" id="ENOG502RZ8N">
    <property type="taxonomic scope" value="Eukaryota"/>
</dbReference>
<dbReference type="Proteomes" id="UP000020467">
    <property type="component" value="Unassembled WGS sequence"/>
</dbReference>
<feature type="region of interest" description="Disordered" evidence="1">
    <location>
        <begin position="1"/>
        <end position="31"/>
    </location>
</feature>
<feature type="region of interest" description="Disordered" evidence="1">
    <location>
        <begin position="68"/>
        <end position="110"/>
    </location>
</feature>
<feature type="compositionally biased region" description="Low complexity" evidence="1">
    <location>
        <begin position="71"/>
        <end position="83"/>
    </location>
</feature>
<reference evidence="3 4" key="1">
    <citation type="submission" date="2014-02" db="EMBL/GenBank/DDBJ databases">
        <title>The genome sequence of Colletotrichum fioriniae PJ7.</title>
        <authorList>
            <person name="Baroncelli R."/>
            <person name="Thon M.R."/>
        </authorList>
    </citation>
    <scope>NUCLEOTIDE SEQUENCE [LARGE SCALE GENOMIC DNA]</scope>
    <source>
        <strain evidence="3 4">PJ7</strain>
    </source>
</reference>
<feature type="transmembrane region" description="Helical" evidence="2">
    <location>
        <begin position="124"/>
        <end position="149"/>
    </location>
</feature>
<dbReference type="PANTHER" id="PTHR35394">
    <property type="entry name" value="DUF3176 DOMAIN-CONTAINING PROTEIN"/>
    <property type="match status" value="1"/>
</dbReference>
<proteinExistence type="predicted"/>
<dbReference type="AlphaFoldDB" id="A0A010RX78"/>
<feature type="compositionally biased region" description="Basic and acidic residues" evidence="1">
    <location>
        <begin position="97"/>
        <end position="108"/>
    </location>
</feature>
<dbReference type="HOGENOM" id="CLU_015092_1_2_1"/>
<evidence type="ECO:0000313" key="3">
    <source>
        <dbReference type="EMBL" id="EXF82834.1"/>
    </source>
</evidence>
<accession>A0A010RX78</accession>
<evidence type="ECO:0000256" key="1">
    <source>
        <dbReference type="SAM" id="MobiDB-lite"/>
    </source>
</evidence>
<dbReference type="EMBL" id="JARH01000271">
    <property type="protein sequence ID" value="EXF82834.1"/>
    <property type="molecule type" value="Genomic_DNA"/>
</dbReference>
<protein>
    <submittedName>
        <fullName evidence="3">Uncharacterized protein</fullName>
    </submittedName>
</protein>
<dbReference type="PANTHER" id="PTHR35394:SF5">
    <property type="entry name" value="DUF3176 DOMAIN-CONTAINING PROTEIN"/>
    <property type="match status" value="1"/>
</dbReference>